<organism evidence="1 2">
    <name type="scientific">Caenorhabditis tropicalis</name>
    <dbReference type="NCBI Taxonomy" id="1561998"/>
    <lineage>
        <taxon>Eukaryota</taxon>
        <taxon>Metazoa</taxon>
        <taxon>Ecdysozoa</taxon>
        <taxon>Nematoda</taxon>
        <taxon>Chromadorea</taxon>
        <taxon>Rhabditida</taxon>
        <taxon>Rhabditina</taxon>
        <taxon>Rhabditomorpha</taxon>
        <taxon>Rhabditoidea</taxon>
        <taxon>Rhabditidae</taxon>
        <taxon>Peloderinae</taxon>
        <taxon>Caenorhabditis</taxon>
    </lineage>
</organism>
<dbReference type="WBParaSite" id="Csp11.Scaffold476.g1725.t1">
    <property type="protein sequence ID" value="Csp11.Scaffold476.g1725.t1"/>
    <property type="gene ID" value="Csp11.Scaffold476.g1725"/>
</dbReference>
<dbReference type="Proteomes" id="UP000095282">
    <property type="component" value="Unplaced"/>
</dbReference>
<dbReference type="PANTHER" id="PTHR21503">
    <property type="entry name" value="F-BOX-CONTAINING HYPOTHETICAL PROTEIN C.ELEGANS"/>
    <property type="match status" value="1"/>
</dbReference>
<keyword evidence="1" id="KW-1185">Reference proteome</keyword>
<dbReference type="AlphaFoldDB" id="A0A1I7T292"/>
<protein>
    <submittedName>
        <fullName evidence="2">F-box domain-containing protein</fullName>
    </submittedName>
</protein>
<sequence>MNPSHFPLLKLPYVAQKEVIDVSDLSKIVSLAFYNKNIRSLVEKRKNETVKIKVTHNGFRSEVEVQFEDGSIMDNRFISNSPFRNRNLFRIGEYYYHLSSAPNYSIIYIGESQRLAISVFIDSLIQMFISSKIDMKIAYDLDLTDNFYEYESSLYLNNLEVNLCGKHLTDFLELYETEKIFKSEKKKLIPNEIYLQDESMDEWLDEVMTINFRKLTVKSVIREKYHQNVNSLLIHWKSGGDLCFRHLTLIVVMNEVIPRYDRVFDGISGVSNWDSNGKTRRFHEKQLGSLLFGGDLQRDDGMCASVFTCETVPYESSVLRIIIWNEL</sequence>
<proteinExistence type="predicted"/>
<evidence type="ECO:0000313" key="2">
    <source>
        <dbReference type="WBParaSite" id="Csp11.Scaffold476.g1725.t1"/>
    </source>
</evidence>
<reference evidence="2" key="1">
    <citation type="submission" date="2016-11" db="UniProtKB">
        <authorList>
            <consortium name="WormBaseParasite"/>
        </authorList>
    </citation>
    <scope>IDENTIFICATION</scope>
</reference>
<evidence type="ECO:0000313" key="1">
    <source>
        <dbReference type="Proteomes" id="UP000095282"/>
    </source>
</evidence>
<name>A0A1I7T292_9PELO</name>
<dbReference type="PANTHER" id="PTHR21503:SF8">
    <property type="entry name" value="F-BOX ASSOCIATED DOMAIN-CONTAINING PROTEIN-RELATED"/>
    <property type="match status" value="1"/>
</dbReference>
<accession>A0A1I7T292</accession>